<feature type="chain" id="PRO_5037515087" evidence="1">
    <location>
        <begin position="20"/>
        <end position="96"/>
    </location>
</feature>
<organism evidence="2 3">
    <name type="scientific">Rhizorhabdus wittichii</name>
    <dbReference type="NCBI Taxonomy" id="160791"/>
    <lineage>
        <taxon>Bacteria</taxon>
        <taxon>Pseudomonadati</taxon>
        <taxon>Pseudomonadota</taxon>
        <taxon>Alphaproteobacteria</taxon>
        <taxon>Sphingomonadales</taxon>
        <taxon>Sphingomonadaceae</taxon>
        <taxon>Rhizorhabdus</taxon>
    </lineage>
</organism>
<keyword evidence="1" id="KW-0732">Signal</keyword>
<gene>
    <name evidence="2" type="ORF">HRJ34_27335</name>
</gene>
<feature type="signal peptide" evidence="1">
    <location>
        <begin position="1"/>
        <end position="19"/>
    </location>
</feature>
<name>A0A975HE50_9SPHN</name>
<reference evidence="2" key="2">
    <citation type="submission" date="2021-04" db="EMBL/GenBank/DDBJ databases">
        <title>Isolation and genomic analysis of the ibuprofen-degrading bacterium Sphingomonas strain MPO218.</title>
        <authorList>
            <person name="Aulestia M."/>
            <person name="Flores A."/>
            <person name="Mangas E.L."/>
            <person name="Perez-Pulido A.J."/>
            <person name="Santero E."/>
            <person name="Camacho E.M."/>
        </authorList>
    </citation>
    <scope>NUCLEOTIDE SEQUENCE</scope>
    <source>
        <strain evidence="2">MPO218</strain>
    </source>
</reference>
<evidence type="ECO:0000313" key="3">
    <source>
        <dbReference type="Proteomes" id="UP000664914"/>
    </source>
</evidence>
<accession>A0A975HE50</accession>
<dbReference type="RefSeq" id="WP_208632982.1">
    <property type="nucleotide sequence ID" value="NZ_CP059319.1"/>
</dbReference>
<evidence type="ECO:0000313" key="2">
    <source>
        <dbReference type="EMBL" id="QTH21958.1"/>
    </source>
</evidence>
<protein>
    <submittedName>
        <fullName evidence="2">Uncharacterized protein</fullName>
    </submittedName>
</protein>
<dbReference type="Proteomes" id="UP000664914">
    <property type="component" value="Chromosome"/>
</dbReference>
<evidence type="ECO:0000256" key="1">
    <source>
        <dbReference type="SAM" id="SignalP"/>
    </source>
</evidence>
<sequence>MIRAALALAVGFAAVPVQAGQDVPPPRLIRPVQPALIAAPSPMAYGATPALWRDTPPVIEGWSPDRRIPVVAWIDEDADYADADFGDDGYSSWGDM</sequence>
<proteinExistence type="predicted"/>
<dbReference type="EMBL" id="CP059319">
    <property type="protein sequence ID" value="QTH21958.1"/>
    <property type="molecule type" value="Genomic_DNA"/>
</dbReference>
<dbReference type="AlphaFoldDB" id="A0A975HE50"/>
<reference evidence="2" key="1">
    <citation type="submission" date="2020-07" db="EMBL/GenBank/DDBJ databases">
        <authorList>
            <person name="Camacho E."/>
        </authorList>
    </citation>
    <scope>NUCLEOTIDE SEQUENCE</scope>
    <source>
        <strain evidence="2">MPO218</strain>
    </source>
</reference>